<keyword evidence="4 7" id="KW-0689">Ribosomal protein</keyword>
<evidence type="ECO:0000313" key="9">
    <source>
        <dbReference type="Proteomes" id="UP000179264"/>
    </source>
</evidence>
<keyword evidence="3 7" id="KW-0694">RNA-binding</keyword>
<dbReference type="InterPro" id="IPR057268">
    <property type="entry name" value="Ribosomal_L18"/>
</dbReference>
<comment type="subunit">
    <text evidence="7">Part of the 50S ribosomal subunit; part of the 5S rRNA/L5/L18/L25 subcomplex. Contacts the 5S and 23S rRNAs.</text>
</comment>
<dbReference type="SUPFAM" id="SSF53137">
    <property type="entry name" value="Translational machinery components"/>
    <property type="match status" value="1"/>
</dbReference>
<dbReference type="GO" id="GO:0022625">
    <property type="term" value="C:cytosolic large ribosomal subunit"/>
    <property type="evidence" value="ECO:0007669"/>
    <property type="project" value="TreeGrafter"/>
</dbReference>
<name>A0A1G2T5U8_9BACT</name>
<dbReference type="InterPro" id="IPR004389">
    <property type="entry name" value="Ribosomal_uL18_bac-type"/>
</dbReference>
<evidence type="ECO:0000256" key="4">
    <source>
        <dbReference type="ARBA" id="ARBA00022980"/>
    </source>
</evidence>
<dbReference type="FunFam" id="3.30.420.100:FF:000001">
    <property type="entry name" value="50S ribosomal protein L18"/>
    <property type="match status" value="1"/>
</dbReference>
<dbReference type="InterPro" id="IPR005484">
    <property type="entry name" value="Ribosomal_uL18_bac/plant/anim"/>
</dbReference>
<dbReference type="Pfam" id="PF00861">
    <property type="entry name" value="Ribosomal_L18p"/>
    <property type="match status" value="1"/>
</dbReference>
<evidence type="ECO:0000256" key="6">
    <source>
        <dbReference type="ARBA" id="ARBA00035197"/>
    </source>
</evidence>
<evidence type="ECO:0000256" key="5">
    <source>
        <dbReference type="ARBA" id="ARBA00023274"/>
    </source>
</evidence>
<organism evidence="8 9">
    <name type="scientific">Candidatus Zambryskibacteria bacterium RIFCSPHIGHO2_02_38_10.5</name>
    <dbReference type="NCBI Taxonomy" id="1802742"/>
    <lineage>
        <taxon>Bacteria</taxon>
        <taxon>Candidatus Zambryskiibacteriota</taxon>
    </lineage>
</organism>
<dbReference type="Proteomes" id="UP000179264">
    <property type="component" value="Unassembled WGS sequence"/>
</dbReference>
<dbReference type="GO" id="GO:0003735">
    <property type="term" value="F:structural constituent of ribosome"/>
    <property type="evidence" value="ECO:0007669"/>
    <property type="project" value="InterPro"/>
</dbReference>
<dbReference type="NCBIfam" id="TIGR00060">
    <property type="entry name" value="L18_bact"/>
    <property type="match status" value="1"/>
</dbReference>
<reference evidence="8 9" key="1">
    <citation type="journal article" date="2016" name="Nat. Commun.">
        <title>Thousands of microbial genomes shed light on interconnected biogeochemical processes in an aquifer system.</title>
        <authorList>
            <person name="Anantharaman K."/>
            <person name="Brown C.T."/>
            <person name="Hug L.A."/>
            <person name="Sharon I."/>
            <person name="Castelle C.J."/>
            <person name="Probst A.J."/>
            <person name="Thomas B.C."/>
            <person name="Singh A."/>
            <person name="Wilkins M.J."/>
            <person name="Karaoz U."/>
            <person name="Brodie E.L."/>
            <person name="Williams K.H."/>
            <person name="Hubbard S.S."/>
            <person name="Banfield J.F."/>
        </authorList>
    </citation>
    <scope>NUCLEOTIDE SEQUENCE [LARGE SCALE GENOMIC DNA]</scope>
</reference>
<evidence type="ECO:0000256" key="2">
    <source>
        <dbReference type="ARBA" id="ARBA00022730"/>
    </source>
</evidence>
<dbReference type="GO" id="GO:0008097">
    <property type="term" value="F:5S rRNA binding"/>
    <property type="evidence" value="ECO:0007669"/>
    <property type="project" value="TreeGrafter"/>
</dbReference>
<accession>A0A1G2T5U8</accession>
<evidence type="ECO:0000256" key="1">
    <source>
        <dbReference type="ARBA" id="ARBA00007116"/>
    </source>
</evidence>
<sequence length="116" mass="12760">MKSSNVKKEKRIRRHARIRAKISGTADLPRLSVFKSNKHISVQLIDDQNGQTLASAHSRDVKGKTMMEKAGEVGQLIAEKAKAKKITEVAFDRGGFIYTGNIKTLADGARKGGLHF</sequence>
<keyword evidence="2 7" id="KW-0699">rRNA-binding</keyword>
<dbReference type="PANTHER" id="PTHR12899:SF3">
    <property type="entry name" value="LARGE RIBOSOMAL SUBUNIT PROTEIN UL18M"/>
    <property type="match status" value="1"/>
</dbReference>
<comment type="function">
    <text evidence="7">This is one of the proteins that bind and probably mediate the attachment of the 5S RNA into the large ribosomal subunit, where it forms part of the central protuberance.</text>
</comment>
<protein>
    <recommendedName>
        <fullName evidence="6 7">Large ribosomal subunit protein uL18</fullName>
    </recommendedName>
</protein>
<dbReference type="Gene3D" id="3.30.420.100">
    <property type="match status" value="1"/>
</dbReference>
<proteinExistence type="inferred from homology"/>
<evidence type="ECO:0000256" key="3">
    <source>
        <dbReference type="ARBA" id="ARBA00022884"/>
    </source>
</evidence>
<dbReference type="GO" id="GO:0006412">
    <property type="term" value="P:translation"/>
    <property type="evidence" value="ECO:0007669"/>
    <property type="project" value="UniProtKB-UniRule"/>
</dbReference>
<dbReference type="AlphaFoldDB" id="A0A1G2T5U8"/>
<comment type="caution">
    <text evidence="8">The sequence shown here is derived from an EMBL/GenBank/DDBJ whole genome shotgun (WGS) entry which is preliminary data.</text>
</comment>
<dbReference type="CDD" id="cd00432">
    <property type="entry name" value="Ribosomal_L18_L5e"/>
    <property type="match status" value="1"/>
</dbReference>
<evidence type="ECO:0000313" key="8">
    <source>
        <dbReference type="EMBL" id="OHA92667.1"/>
    </source>
</evidence>
<evidence type="ECO:0000256" key="7">
    <source>
        <dbReference type="HAMAP-Rule" id="MF_01337"/>
    </source>
</evidence>
<dbReference type="EMBL" id="MHVL01000041">
    <property type="protein sequence ID" value="OHA92667.1"/>
    <property type="molecule type" value="Genomic_DNA"/>
</dbReference>
<dbReference type="PANTHER" id="PTHR12899">
    <property type="entry name" value="39S RIBOSOMAL PROTEIN L18, MITOCHONDRIAL"/>
    <property type="match status" value="1"/>
</dbReference>
<gene>
    <name evidence="7" type="primary">rplR</name>
    <name evidence="8" type="ORF">A2W58_01315</name>
</gene>
<keyword evidence="5 7" id="KW-0687">Ribonucleoprotein</keyword>
<dbReference type="HAMAP" id="MF_01337_B">
    <property type="entry name" value="Ribosomal_uL18_B"/>
    <property type="match status" value="1"/>
</dbReference>
<comment type="similarity">
    <text evidence="1 7">Belongs to the universal ribosomal protein uL18 family.</text>
</comment>